<gene>
    <name evidence="1" type="ORF">SU32_15920</name>
</gene>
<dbReference type="STRING" id="1514904.SU32_15920"/>
<evidence type="ECO:0000313" key="1">
    <source>
        <dbReference type="EMBL" id="KPB00065.1"/>
    </source>
</evidence>
<organism evidence="1 2">
    <name type="scientific">Ahrensia marina</name>
    <dbReference type="NCBI Taxonomy" id="1514904"/>
    <lineage>
        <taxon>Bacteria</taxon>
        <taxon>Pseudomonadati</taxon>
        <taxon>Pseudomonadota</taxon>
        <taxon>Alphaproteobacteria</taxon>
        <taxon>Hyphomicrobiales</taxon>
        <taxon>Ahrensiaceae</taxon>
        <taxon>Ahrensia</taxon>
    </lineage>
</organism>
<dbReference type="Gene3D" id="2.60.40.1890">
    <property type="entry name" value="PCu(A)C copper chaperone"/>
    <property type="match status" value="1"/>
</dbReference>
<dbReference type="PATRIC" id="fig|1514904.3.peg.2591"/>
<comment type="caution">
    <text evidence="1">The sequence shown here is derived from an EMBL/GenBank/DDBJ whole genome shotgun (WGS) entry which is preliminary data.</text>
</comment>
<keyword evidence="2" id="KW-1185">Reference proteome</keyword>
<dbReference type="InterPro" id="IPR058248">
    <property type="entry name" value="Lxx211020-like"/>
</dbReference>
<evidence type="ECO:0008006" key="3">
    <source>
        <dbReference type="Google" id="ProtNLM"/>
    </source>
</evidence>
<protein>
    <recommendedName>
        <fullName evidence="3">Copper chaperone PCu(A)C</fullName>
    </recommendedName>
</protein>
<dbReference type="EMBL" id="JXMU01000032">
    <property type="protein sequence ID" value="KPB00065.1"/>
    <property type="molecule type" value="Genomic_DNA"/>
</dbReference>
<proteinExistence type="predicted"/>
<accession>A0A0N0E6I7</accession>
<dbReference type="Pfam" id="PF04314">
    <property type="entry name" value="PCuAC"/>
    <property type="match status" value="1"/>
</dbReference>
<reference evidence="1 2" key="1">
    <citation type="submission" date="2015-01" db="EMBL/GenBank/DDBJ databases">
        <title>Ahrensia donghaiensis sp. nov., a novel dimethylsulphoniopropionate-cleavage bacterium isolated from seawater and emended descriptions of the genus Ahrensia and Ahrensia kielensis.</title>
        <authorList>
            <person name="Liu J."/>
        </authorList>
    </citation>
    <scope>NUCLEOTIDE SEQUENCE [LARGE SCALE GENOMIC DNA]</scope>
    <source>
        <strain evidence="1 2">LZD062</strain>
    </source>
</reference>
<dbReference type="SUPFAM" id="SSF110087">
    <property type="entry name" value="DR1885-like metal-binding protein"/>
    <property type="match status" value="1"/>
</dbReference>
<evidence type="ECO:0000313" key="2">
    <source>
        <dbReference type="Proteomes" id="UP000038011"/>
    </source>
</evidence>
<dbReference type="PANTHER" id="PTHR36302">
    <property type="entry name" value="BLR7088 PROTEIN"/>
    <property type="match status" value="1"/>
</dbReference>
<dbReference type="PANTHER" id="PTHR36302:SF1">
    <property type="entry name" value="COPPER CHAPERONE PCU(A)C"/>
    <property type="match status" value="1"/>
</dbReference>
<dbReference type="AlphaFoldDB" id="A0A0N0E6I7"/>
<dbReference type="InterPro" id="IPR007410">
    <property type="entry name" value="LpqE-like"/>
</dbReference>
<dbReference type="InterPro" id="IPR036182">
    <property type="entry name" value="PCuAC_sf"/>
</dbReference>
<name>A0A0N0E6I7_9HYPH</name>
<dbReference type="Proteomes" id="UP000038011">
    <property type="component" value="Unassembled WGS sequence"/>
</dbReference>
<sequence>MSVAEDMIQSGRVQVQSSWARASVGTMRPTAAYMTLQNTGDQPIVVSAIESEISGKISMHQTVVNAEGISTMRPLKSIDLAPGEKFEFAPGNHHIMIMELKKALVKDKKFSLKLVFEDKSEKIVEVPVLGMGARSLGEK</sequence>